<feature type="transmembrane region" description="Helical" evidence="1">
    <location>
        <begin position="91"/>
        <end position="113"/>
    </location>
</feature>
<gene>
    <name evidence="3" type="ORF">CCR75_000535</name>
</gene>
<dbReference type="RefSeq" id="XP_067822278.1">
    <property type="nucleotide sequence ID" value="XM_067958642.1"/>
</dbReference>
<dbReference type="AlphaFoldDB" id="A0A976IJ72"/>
<keyword evidence="2" id="KW-0732">Signal</keyword>
<protein>
    <submittedName>
        <fullName evidence="3">Uncharacterized protein</fullName>
    </submittedName>
</protein>
<feature type="chain" id="PRO_5037976214" evidence="2">
    <location>
        <begin position="24"/>
        <end position="252"/>
    </location>
</feature>
<dbReference type="Proteomes" id="UP000294530">
    <property type="component" value="Unassembled WGS sequence"/>
</dbReference>
<feature type="transmembrane region" description="Helical" evidence="1">
    <location>
        <begin position="145"/>
        <end position="167"/>
    </location>
</feature>
<proteinExistence type="predicted"/>
<evidence type="ECO:0000313" key="4">
    <source>
        <dbReference type="Proteomes" id="UP000294530"/>
    </source>
</evidence>
<feature type="transmembrane region" description="Helical" evidence="1">
    <location>
        <begin position="120"/>
        <end position="139"/>
    </location>
</feature>
<feature type="transmembrane region" description="Helical" evidence="1">
    <location>
        <begin position="33"/>
        <end position="55"/>
    </location>
</feature>
<sequence length="252" mass="24102">MMKKLSTALVLSAFVLAITKVTAGPLAYGICQAGCNAIAVACYAASGAVFGPITAGLGTVPAIVGCNSALGVCMASCVAAGLVMMKKLSTALLLSAFVLAITKVTAGPLAYGICQTGCNAIAVACYAAAGAVFGTISAGVGTAPAIVGCNSALGVCMASCVAAGLVMIKKLSTVLVLTAFVLAITKVNAGPVAYGICQAGCNAIAAACYAAAGAKFGTVTAGVGTAPAIVGCNSALGACMVKCVAAGFLPIP</sequence>
<evidence type="ECO:0000313" key="3">
    <source>
        <dbReference type="EMBL" id="TDH72779.1"/>
    </source>
</evidence>
<evidence type="ECO:0000256" key="2">
    <source>
        <dbReference type="SAM" id="SignalP"/>
    </source>
</evidence>
<evidence type="ECO:0000256" key="1">
    <source>
        <dbReference type="SAM" id="Phobius"/>
    </source>
</evidence>
<dbReference type="GeneID" id="94344313"/>
<keyword evidence="4" id="KW-1185">Reference proteome</keyword>
<feature type="transmembrane region" description="Helical" evidence="1">
    <location>
        <begin position="62"/>
        <end position="85"/>
    </location>
</feature>
<reference evidence="3 4" key="1">
    <citation type="journal article" date="2021" name="Genome Biol.">
        <title>AFLAP: assembly-free linkage analysis pipeline using k-mers from genome sequencing data.</title>
        <authorList>
            <person name="Fletcher K."/>
            <person name="Zhang L."/>
            <person name="Gil J."/>
            <person name="Han R."/>
            <person name="Cavanaugh K."/>
            <person name="Michelmore R."/>
        </authorList>
    </citation>
    <scope>NUCLEOTIDE SEQUENCE [LARGE SCALE GENOMIC DNA]</scope>
    <source>
        <strain evidence="3 4">SF5</strain>
    </source>
</reference>
<dbReference type="PANTHER" id="PTHR37475">
    <property type="entry name" value="ZYGOTE-SPECIFIC CLASS V COPY B GENE PROTEIN"/>
    <property type="match status" value="1"/>
</dbReference>
<keyword evidence="1" id="KW-0812">Transmembrane</keyword>
<organism evidence="3 4">
    <name type="scientific">Bremia lactucae</name>
    <name type="common">Lettuce downy mildew</name>
    <dbReference type="NCBI Taxonomy" id="4779"/>
    <lineage>
        <taxon>Eukaryota</taxon>
        <taxon>Sar</taxon>
        <taxon>Stramenopiles</taxon>
        <taxon>Oomycota</taxon>
        <taxon>Peronosporomycetes</taxon>
        <taxon>Peronosporales</taxon>
        <taxon>Peronosporaceae</taxon>
        <taxon>Bremia</taxon>
    </lineage>
</organism>
<feature type="signal peptide" evidence="2">
    <location>
        <begin position="1"/>
        <end position="23"/>
    </location>
</feature>
<feature type="transmembrane region" description="Helical" evidence="1">
    <location>
        <begin position="174"/>
        <end position="194"/>
    </location>
</feature>
<keyword evidence="1" id="KW-1133">Transmembrane helix</keyword>
<dbReference type="PANTHER" id="PTHR37475:SF1">
    <property type="entry name" value="ZYGOTE-SPECIFIC PROTEIN"/>
    <property type="match status" value="1"/>
</dbReference>
<accession>A0A976IJ72</accession>
<keyword evidence="1" id="KW-0472">Membrane</keyword>
<name>A0A976IJ72_BRELC</name>
<dbReference type="OrthoDB" id="10063670at2759"/>
<dbReference type="KEGG" id="blac:94344313"/>
<comment type="caution">
    <text evidence="3">The sequence shown here is derived from an EMBL/GenBank/DDBJ whole genome shotgun (WGS) entry which is preliminary data.</text>
</comment>
<dbReference type="EMBL" id="SHOA02000001">
    <property type="protein sequence ID" value="TDH72779.1"/>
    <property type="molecule type" value="Genomic_DNA"/>
</dbReference>